<feature type="domain" description="N-terminal Ras-GEF" evidence="5">
    <location>
        <begin position="377"/>
        <end position="503"/>
    </location>
</feature>
<keyword evidence="1 2" id="KW-0344">Guanine-nucleotide releasing factor</keyword>
<evidence type="ECO:0000259" key="4">
    <source>
        <dbReference type="PROSITE" id="PS50009"/>
    </source>
</evidence>
<proteinExistence type="predicted"/>
<dbReference type="PANTHER" id="PTHR23113">
    <property type="entry name" value="GUANINE NUCLEOTIDE EXCHANGE FACTOR"/>
    <property type="match status" value="1"/>
</dbReference>
<dbReference type="SMART" id="SM00229">
    <property type="entry name" value="RasGEFN"/>
    <property type="match status" value="1"/>
</dbReference>
<dbReference type="SMART" id="SM00147">
    <property type="entry name" value="RasGEF"/>
    <property type="match status" value="1"/>
</dbReference>
<feature type="region of interest" description="Disordered" evidence="3">
    <location>
        <begin position="240"/>
        <end position="306"/>
    </location>
</feature>
<dbReference type="Gene3D" id="1.10.840.10">
    <property type="entry name" value="Ras guanine-nucleotide exchange factors catalytic domain"/>
    <property type="match status" value="1"/>
</dbReference>
<feature type="region of interest" description="Disordered" evidence="3">
    <location>
        <begin position="134"/>
        <end position="179"/>
    </location>
</feature>
<evidence type="ECO:0000256" key="2">
    <source>
        <dbReference type="PROSITE-ProRule" id="PRU00168"/>
    </source>
</evidence>
<dbReference type="PROSITE" id="PS50009">
    <property type="entry name" value="RASGEF_CAT"/>
    <property type="match status" value="1"/>
</dbReference>
<feature type="region of interest" description="Disordered" evidence="3">
    <location>
        <begin position="1036"/>
        <end position="1097"/>
    </location>
</feature>
<dbReference type="OrthoDB" id="10254377at2759"/>
<feature type="region of interest" description="Disordered" evidence="3">
    <location>
        <begin position="739"/>
        <end position="805"/>
    </location>
</feature>
<dbReference type="Pfam" id="PF00617">
    <property type="entry name" value="RasGEF"/>
    <property type="match status" value="1"/>
</dbReference>
<feature type="region of interest" description="Disordered" evidence="3">
    <location>
        <begin position="841"/>
        <end position="948"/>
    </location>
</feature>
<dbReference type="EMBL" id="KV426422">
    <property type="protein sequence ID" value="KZV81063.1"/>
    <property type="molecule type" value="Genomic_DNA"/>
</dbReference>
<dbReference type="InterPro" id="IPR023578">
    <property type="entry name" value="Ras_GEF_dom_sf"/>
</dbReference>
<feature type="region of interest" description="Disordered" evidence="3">
    <location>
        <begin position="1154"/>
        <end position="1214"/>
    </location>
</feature>
<evidence type="ECO:0000259" key="5">
    <source>
        <dbReference type="PROSITE" id="PS50212"/>
    </source>
</evidence>
<dbReference type="GO" id="GO:0007265">
    <property type="term" value="P:Ras protein signal transduction"/>
    <property type="evidence" value="ECO:0007669"/>
    <property type="project" value="TreeGrafter"/>
</dbReference>
<dbReference type="STRING" id="1314781.A0A165BQE4"/>
<dbReference type="Gene3D" id="1.20.870.10">
    <property type="entry name" value="Son of sevenless (SoS) protein Chain: S domain 1"/>
    <property type="match status" value="1"/>
</dbReference>
<evidence type="ECO:0000256" key="3">
    <source>
        <dbReference type="SAM" id="MobiDB-lite"/>
    </source>
</evidence>
<dbReference type="InterPro" id="IPR000651">
    <property type="entry name" value="Ras-like_Gua-exchang_fac_N"/>
</dbReference>
<feature type="compositionally biased region" description="Acidic residues" evidence="3">
    <location>
        <begin position="1036"/>
        <end position="1045"/>
    </location>
</feature>
<feature type="compositionally biased region" description="Acidic residues" evidence="3">
    <location>
        <begin position="1162"/>
        <end position="1182"/>
    </location>
</feature>
<dbReference type="PROSITE" id="PS50212">
    <property type="entry name" value="RASGEF_NTER"/>
    <property type="match status" value="1"/>
</dbReference>
<feature type="region of interest" description="Disordered" evidence="3">
    <location>
        <begin position="988"/>
        <end position="1014"/>
    </location>
</feature>
<dbReference type="InterPro" id="IPR001895">
    <property type="entry name" value="RASGEF_cat_dom"/>
</dbReference>
<gene>
    <name evidence="6" type="ORF">EXIGLDRAFT_731896</name>
</gene>
<feature type="region of interest" description="Disordered" evidence="3">
    <location>
        <begin position="683"/>
        <end position="716"/>
    </location>
</feature>
<dbReference type="CDD" id="cd06224">
    <property type="entry name" value="REM"/>
    <property type="match status" value="1"/>
</dbReference>
<dbReference type="Proteomes" id="UP000077266">
    <property type="component" value="Unassembled WGS sequence"/>
</dbReference>
<dbReference type="GO" id="GO:0005085">
    <property type="term" value="F:guanyl-nucleotide exchange factor activity"/>
    <property type="evidence" value="ECO:0007669"/>
    <property type="project" value="UniProtKB-KW"/>
</dbReference>
<keyword evidence="7" id="KW-1185">Reference proteome</keyword>
<dbReference type="InterPro" id="IPR036964">
    <property type="entry name" value="RASGEF_cat_dom_sf"/>
</dbReference>
<protein>
    <submittedName>
        <fullName evidence="6">Ras GEF</fullName>
    </submittedName>
</protein>
<evidence type="ECO:0000313" key="7">
    <source>
        <dbReference type="Proteomes" id="UP000077266"/>
    </source>
</evidence>
<dbReference type="GO" id="GO:0005886">
    <property type="term" value="C:plasma membrane"/>
    <property type="evidence" value="ECO:0007669"/>
    <property type="project" value="TreeGrafter"/>
</dbReference>
<feature type="compositionally biased region" description="Basic and acidic residues" evidence="3">
    <location>
        <begin position="741"/>
        <end position="760"/>
    </location>
</feature>
<dbReference type="PANTHER" id="PTHR23113:SF368">
    <property type="entry name" value="CELL DIVISION CONTROL PROTEIN 25"/>
    <property type="match status" value="1"/>
</dbReference>
<dbReference type="InParanoid" id="A0A165BQE4"/>
<sequence length="1583" mass="168748">MASATPPGHAASGSQGSLASITGGVGGSDAVKDEIARAELFIAADGRYVETTSAHAARELKRRYDVLLGVGKGPFLRSPYAITAVDVHGAKLFRVSRRIDDADIVQEPPTSPGPRKQHRKSRLSVHGFLPNGLFSSSSSSKHPTSPPTAARSPEAPRGKLRKSRSNSDLPPPSESEASISEVAGAQAFVSVSASSTDPFRDVVGFNSGGGASARLSAASSSSLLPNGASAGSGLNPFGPGVVYHSPAAPPSSPTKRKRKTQGGEDTLRGSRVRVMASFESGRTAREASTSASEDEDPNASSESLVPLPLTHPVIDPSRPTSSLIFDVLQAYTGLPRPSRLSARSALETVKLSSTQTSTPKDDPRFVLYADGGDGADGKRVILAATLERWVAQLTSELDYDALLDFFLTYRSYISSRDLLSLLITRFAWTLDPPSTSTNTDTARRIVRVRTFLAIRYWMVTFFRVDFLRDEELRREVVRWVNGLAGEERVRGAAEAMSIVRKLKKLIMECKAIYSGASPDPNSTNVIAIPRPSISDDPVEPSPMSDPVSFAASLNKAANRAQAQLEATDVDLELDPARLDASEEPLLHIGGFAAPANINVNMSMAPTSPVAGAGGGGRARGDSVGKRQGGMSHLLLSGALLGPVADEGQSGGGGGAQVERRTSGVSRALVNTLGKLGVRRWRRALSGSGPSGGVQGMSAIDGGREEGAAGGGGAGRRDREVLAVRGGVEEYLRLLGGGAAAGEEKDAAPPAAAKEERREEAVVDTGAKVEPVVDLDTESASASTDQESHQRIPSDATTTTLNDGAPELDETIWRHRDAPRESFASESSYGDVLPPELATTRRLFTGDPDEDDEDANAPRLPPGLENVTVPDLDAAHSRESTGSSGSGYGDMLPPGLGGDSPTVTLSRAAEVDATTPSAVDHPDPLATAAPPAYVADGPSTPSTDALQAPYDPRASFISSTGSDSSYGSAVVHRTLFPPGLVLRSPYSAAASNSSRSALPVPDLVSDRGDDNDDHDAASLASLEESSAPVHVVENFDLSDSESDDDSDAVRLRHHHPAARRLPRRRDLEFVRHSASVSSMQTRSSRAPSEATQEEEPVVGGPIQQWQIDMINEHLSEDGADEGGDADFALRKLEGRIDSERQRAKMRKVDGWLQAVQKRMADGGQEDFDRDTDEDEDDEDDESDAVAVGGDDEADRRRSEEQEIVREEDEEASEAEKMLDVRGMDDGAMIGATTPMGAPVVATSEPAPPVPDVQPIPTTPVPQTVVDAARRPSVSRVPAPPHHQSFVLVYKSEAIAQHLAIVDRELFIAVRFEEIVVHDWEAPQGEEDANPADWAAFIRARRALGRAASDVTAVKARFNIVVAWVASELALSHPGQRAMLAAKFIRIAWKSYLQNNYAAVVALMAGLQSQWAQRAMGRAWTKVGMWEMRVFDDLRAFTSREGNFRFIRDATLEASAEGKGCVPFLGMYLAQLLDLAQLPDFVDATSPSSPVTLDPETNALSPPRAPEVFANLAPLPEGISLEPLVNVHKQRRIARVIKALVAGQHLADAARPEPSTLNQDRRLMQRCVRLKALDAQSFARALSPS</sequence>
<feature type="compositionally biased region" description="Polar residues" evidence="3">
    <location>
        <begin position="1073"/>
        <end position="1089"/>
    </location>
</feature>
<feature type="domain" description="Ras-GEF" evidence="4">
    <location>
        <begin position="1289"/>
        <end position="1583"/>
    </location>
</feature>
<feature type="compositionally biased region" description="Basic and acidic residues" evidence="3">
    <location>
        <begin position="1192"/>
        <end position="1203"/>
    </location>
</feature>
<organism evidence="6 7">
    <name type="scientific">Exidia glandulosa HHB12029</name>
    <dbReference type="NCBI Taxonomy" id="1314781"/>
    <lineage>
        <taxon>Eukaryota</taxon>
        <taxon>Fungi</taxon>
        <taxon>Dikarya</taxon>
        <taxon>Basidiomycota</taxon>
        <taxon>Agaricomycotina</taxon>
        <taxon>Agaricomycetes</taxon>
        <taxon>Auriculariales</taxon>
        <taxon>Exidiaceae</taxon>
        <taxon>Exidia</taxon>
    </lineage>
</organism>
<dbReference type="InterPro" id="IPR008937">
    <property type="entry name" value="Ras-like_GEF"/>
</dbReference>
<dbReference type="Pfam" id="PF00618">
    <property type="entry name" value="RasGEF_N"/>
    <property type="match status" value="1"/>
</dbReference>
<reference evidence="6 7" key="1">
    <citation type="journal article" date="2016" name="Mol. Biol. Evol.">
        <title>Comparative Genomics of Early-Diverging Mushroom-Forming Fungi Provides Insights into the Origins of Lignocellulose Decay Capabilities.</title>
        <authorList>
            <person name="Nagy L.G."/>
            <person name="Riley R."/>
            <person name="Tritt A."/>
            <person name="Adam C."/>
            <person name="Daum C."/>
            <person name="Floudas D."/>
            <person name="Sun H."/>
            <person name="Yadav J.S."/>
            <person name="Pangilinan J."/>
            <person name="Larsson K.H."/>
            <person name="Matsuura K."/>
            <person name="Barry K."/>
            <person name="Labutti K."/>
            <person name="Kuo R."/>
            <person name="Ohm R.A."/>
            <person name="Bhattacharya S.S."/>
            <person name="Shirouzu T."/>
            <person name="Yoshinaga Y."/>
            <person name="Martin F.M."/>
            <person name="Grigoriev I.V."/>
            <person name="Hibbett D.S."/>
        </authorList>
    </citation>
    <scope>NUCLEOTIDE SEQUENCE [LARGE SCALE GENOMIC DNA]</scope>
    <source>
        <strain evidence="6 7">HHB12029</strain>
    </source>
</reference>
<evidence type="ECO:0000256" key="1">
    <source>
        <dbReference type="ARBA" id="ARBA00022658"/>
    </source>
</evidence>
<dbReference type="SUPFAM" id="SSF48366">
    <property type="entry name" value="Ras GEF"/>
    <property type="match status" value="1"/>
</dbReference>
<accession>A0A165BQE4</accession>
<name>A0A165BQE4_EXIGL</name>
<evidence type="ECO:0000313" key="6">
    <source>
        <dbReference type="EMBL" id="KZV81063.1"/>
    </source>
</evidence>
<feature type="compositionally biased region" description="Basic residues" evidence="3">
    <location>
        <begin position="1050"/>
        <end position="1062"/>
    </location>
</feature>